<evidence type="ECO:0000313" key="1">
    <source>
        <dbReference type="EMBL" id="CAE6474225.1"/>
    </source>
</evidence>
<dbReference type="OrthoDB" id="2131701at2759"/>
<dbReference type="Proteomes" id="UP000663846">
    <property type="component" value="Unassembled WGS sequence"/>
</dbReference>
<reference evidence="1" key="1">
    <citation type="submission" date="2021-01" db="EMBL/GenBank/DDBJ databases">
        <authorList>
            <person name="Kaushik A."/>
        </authorList>
    </citation>
    <scope>NUCLEOTIDE SEQUENCE</scope>
    <source>
        <strain evidence="1">AG1-1C</strain>
    </source>
</reference>
<organism evidence="1 2">
    <name type="scientific">Rhizoctonia solani</name>
    <dbReference type="NCBI Taxonomy" id="456999"/>
    <lineage>
        <taxon>Eukaryota</taxon>
        <taxon>Fungi</taxon>
        <taxon>Dikarya</taxon>
        <taxon>Basidiomycota</taxon>
        <taxon>Agaricomycotina</taxon>
        <taxon>Agaricomycetes</taxon>
        <taxon>Cantharellales</taxon>
        <taxon>Ceratobasidiaceae</taxon>
        <taxon>Rhizoctonia</taxon>
    </lineage>
</organism>
<gene>
    <name evidence="1" type="ORF">RDB_LOCUS181538</name>
</gene>
<comment type="caution">
    <text evidence="1">The sequence shown here is derived from an EMBL/GenBank/DDBJ whole genome shotgun (WGS) entry which is preliminary data.</text>
</comment>
<dbReference type="EMBL" id="CAJMWS010001157">
    <property type="protein sequence ID" value="CAE6474225.1"/>
    <property type="molecule type" value="Genomic_DNA"/>
</dbReference>
<name>A0A8H3C621_9AGAM</name>
<accession>A0A8H3C621</accession>
<proteinExistence type="predicted"/>
<dbReference type="AlphaFoldDB" id="A0A8H3C621"/>
<protein>
    <submittedName>
        <fullName evidence="1">Uncharacterized protein</fullName>
    </submittedName>
</protein>
<evidence type="ECO:0000313" key="2">
    <source>
        <dbReference type="Proteomes" id="UP000663846"/>
    </source>
</evidence>
<sequence length="253" mass="28392">MISGVSKANQVASTGFKSLARISKFQSSYITFQLIYIAEMNSFALIAKVGGSKELTPIPTVAGTYQKAEHPQPKDTDLSKLEDPTHPMFQYTTQNRESNYDTHGGARMVWLENCTIAPQIAVEVQILMFVYVGCKISPMPKTREFYEFHFGMEAIKGIAFEARFRALLADFPEKDFRTESLGELFKLVVECVKLFKGFGFTTQEHVDYVIRTTSNQEFLGKMGKVQAIWLKNIEEQDKKLAAEEAAAAKASGK</sequence>